<feature type="region of interest" description="Disordered" evidence="1">
    <location>
        <begin position="1"/>
        <end position="50"/>
    </location>
</feature>
<dbReference type="AlphaFoldDB" id="A0A238H3D4"/>
<protein>
    <submittedName>
        <fullName evidence="2">Uncharacterized protein</fullName>
    </submittedName>
</protein>
<dbReference type="EMBL" id="FXAN01000044">
    <property type="protein sequence ID" value="SMF99750.1"/>
    <property type="molecule type" value="Genomic_DNA"/>
</dbReference>
<evidence type="ECO:0000256" key="1">
    <source>
        <dbReference type="SAM" id="MobiDB-lite"/>
    </source>
</evidence>
<dbReference type="Proteomes" id="UP000198460">
    <property type="component" value="Unassembled WGS sequence"/>
</dbReference>
<accession>A0A238H3D4</accession>
<organism evidence="2 3">
    <name type="scientific">Burkholderia singularis</name>
    <dbReference type="NCBI Taxonomy" id="1503053"/>
    <lineage>
        <taxon>Bacteria</taxon>
        <taxon>Pseudomonadati</taxon>
        <taxon>Pseudomonadota</taxon>
        <taxon>Betaproteobacteria</taxon>
        <taxon>Burkholderiales</taxon>
        <taxon>Burkholderiaceae</taxon>
        <taxon>Burkholderia</taxon>
        <taxon>pseudomallei group</taxon>
    </lineage>
</organism>
<evidence type="ECO:0000313" key="2">
    <source>
        <dbReference type="EMBL" id="SMF99750.1"/>
    </source>
</evidence>
<proteinExistence type="predicted"/>
<evidence type="ECO:0000313" key="3">
    <source>
        <dbReference type="Proteomes" id="UP000198460"/>
    </source>
</evidence>
<name>A0A238H3D4_9BURK</name>
<sequence length="50" mass="5721">MHDDRFAGMRRSHHSADPFETYIGATKNPFKQPASLTRQHIRRAPTADSL</sequence>
<gene>
    <name evidence="2" type="ORF">BSIN_2936</name>
</gene>
<reference evidence="2 3" key="1">
    <citation type="submission" date="2017-04" db="EMBL/GenBank/DDBJ databases">
        <authorList>
            <person name="Afonso C.L."/>
            <person name="Miller P.J."/>
            <person name="Scott M.A."/>
            <person name="Spackman E."/>
            <person name="Goraichik I."/>
            <person name="Dimitrov K.M."/>
            <person name="Suarez D.L."/>
            <person name="Swayne D.E."/>
        </authorList>
    </citation>
    <scope>NUCLEOTIDE SEQUENCE [LARGE SCALE GENOMIC DNA]</scope>
    <source>
        <strain evidence="2">LMG 28154</strain>
    </source>
</reference>